<evidence type="ECO:0000313" key="2">
    <source>
        <dbReference type="Proteomes" id="UP000248688"/>
    </source>
</evidence>
<dbReference type="EMBL" id="CP030041">
    <property type="protein sequence ID" value="AWW29273.1"/>
    <property type="molecule type" value="Genomic_DNA"/>
</dbReference>
<keyword evidence="2" id="KW-1185">Reference proteome</keyword>
<proteinExistence type="predicted"/>
<protein>
    <submittedName>
        <fullName evidence="1">Uncharacterized protein</fullName>
    </submittedName>
</protein>
<reference evidence="1 2" key="1">
    <citation type="submission" date="2018-06" db="EMBL/GenBank/DDBJ databases">
        <title>Echinicola strongylocentroti sp. nov., isolated from a sea urchin Strongylocentrotus intermedius.</title>
        <authorList>
            <person name="Bae S.S."/>
        </authorList>
    </citation>
    <scope>NUCLEOTIDE SEQUENCE [LARGE SCALE GENOMIC DNA]</scope>
    <source>
        <strain evidence="1 2">MEBiC08714</strain>
    </source>
</reference>
<name>A0A2Z4IFP7_9BACT</name>
<gene>
    <name evidence="1" type="ORF">DN752_03460</name>
</gene>
<organism evidence="1 2">
    <name type="scientific">Echinicola strongylocentroti</name>
    <dbReference type="NCBI Taxonomy" id="1795355"/>
    <lineage>
        <taxon>Bacteria</taxon>
        <taxon>Pseudomonadati</taxon>
        <taxon>Bacteroidota</taxon>
        <taxon>Cytophagia</taxon>
        <taxon>Cytophagales</taxon>
        <taxon>Cyclobacteriaceae</taxon>
        <taxon>Echinicola</taxon>
    </lineage>
</organism>
<sequence length="107" mass="11775">MHEMAMLKPVLFLVEKIQVNMIIATTSPKKTMPKRRTVGRIVIDQNGMANEAGGRLGFASLVFPSWRPPFLGDLAAGGSGSTVSRICTITRRKAQSWTIYLVNTIKV</sequence>
<dbReference type="Proteomes" id="UP000248688">
    <property type="component" value="Chromosome"/>
</dbReference>
<evidence type="ECO:0000313" key="1">
    <source>
        <dbReference type="EMBL" id="AWW29273.1"/>
    </source>
</evidence>
<accession>A0A2Z4IFP7</accession>
<dbReference type="KEGG" id="est:DN752_03460"/>
<dbReference type="AlphaFoldDB" id="A0A2Z4IFP7"/>